<evidence type="ECO:0000256" key="1">
    <source>
        <dbReference type="ARBA" id="ARBA00004141"/>
    </source>
</evidence>
<evidence type="ECO:0000256" key="3">
    <source>
        <dbReference type="ARBA" id="ARBA00022989"/>
    </source>
</evidence>
<dbReference type="AlphaFoldDB" id="A0A2T1HRK8"/>
<evidence type="ECO:0000256" key="2">
    <source>
        <dbReference type="ARBA" id="ARBA00022692"/>
    </source>
</evidence>
<evidence type="ECO:0000256" key="5">
    <source>
        <dbReference type="SAM" id="Phobius"/>
    </source>
</evidence>
<dbReference type="PROSITE" id="PS50850">
    <property type="entry name" value="MFS"/>
    <property type="match status" value="1"/>
</dbReference>
<feature type="transmembrane region" description="Helical" evidence="5">
    <location>
        <begin position="375"/>
        <end position="395"/>
    </location>
</feature>
<accession>A0A2T1HRK8</accession>
<feature type="transmembrane region" description="Helical" evidence="5">
    <location>
        <begin position="36"/>
        <end position="59"/>
    </location>
</feature>
<dbReference type="InterPro" id="IPR005829">
    <property type="entry name" value="Sugar_transporter_CS"/>
</dbReference>
<dbReference type="OrthoDB" id="9803985at2"/>
<feature type="domain" description="Major facilitator superfamily (MFS) profile" evidence="6">
    <location>
        <begin position="19"/>
        <end position="400"/>
    </location>
</feature>
<dbReference type="CDD" id="cd17370">
    <property type="entry name" value="MFS_MJ1317_like"/>
    <property type="match status" value="1"/>
</dbReference>
<feature type="transmembrane region" description="Helical" evidence="5">
    <location>
        <begin position="177"/>
        <end position="197"/>
    </location>
</feature>
<dbReference type="Proteomes" id="UP000239772">
    <property type="component" value="Unassembled WGS sequence"/>
</dbReference>
<dbReference type="RefSeq" id="WP_106337820.1">
    <property type="nucleotide sequence ID" value="NZ_PVZS01000015.1"/>
</dbReference>
<evidence type="ECO:0000313" key="8">
    <source>
        <dbReference type="Proteomes" id="UP000239772"/>
    </source>
</evidence>
<dbReference type="InterPro" id="IPR036259">
    <property type="entry name" value="MFS_trans_sf"/>
</dbReference>
<sequence length="410" mass="42406">MQNENSSGSGRMLAQIPRGVWALGFVSMFMDISSEMIHALLPVYLVSVLGATTVTVGLIEGVAEATASITKIFSGVLSDWLGRRKLLAAIGYGLAAFTKPVFPLAPTVGWLVAARFVDRVGKGIRGAPRDALVADLTPGHLRGASFGLRQSLDTVGAFLGPLAAIGLMLLSGDHYRLVFWIAVVPAFIAFGLLLLGVEEPARHVREGARAPIRLLDTAQLGGAFWAVTGVAAVLTLARFSEAFLVLRSCDAGLPVAWVPIVMVAMNIVYALSSYPAGALSDRLGRRGVMVVGVAFLIGADLLLAINGSFAVLLAGVALWGLHMGFTQGLLATLVADTAPARLRGTAFGVFNLAAGVAMLAASLIAGALWDAYGAPATFLSGAAFTTLALAGLLALQQPKASTGTPSQTGL</sequence>
<proteinExistence type="predicted"/>
<dbReference type="PANTHER" id="PTHR23518">
    <property type="entry name" value="C-METHYLTRANSFERASE"/>
    <property type="match status" value="1"/>
</dbReference>
<gene>
    <name evidence="7" type="ORF">SLNSH_14815</name>
</gene>
<keyword evidence="4 5" id="KW-0472">Membrane</keyword>
<feature type="transmembrane region" description="Helical" evidence="5">
    <location>
        <begin position="283"/>
        <end position="305"/>
    </location>
</feature>
<feature type="transmembrane region" description="Helical" evidence="5">
    <location>
        <begin position="152"/>
        <end position="171"/>
    </location>
</feature>
<dbReference type="Gene3D" id="1.20.1250.20">
    <property type="entry name" value="MFS general substrate transporter like domains"/>
    <property type="match status" value="2"/>
</dbReference>
<keyword evidence="3 5" id="KW-1133">Transmembrane helix</keyword>
<evidence type="ECO:0000313" key="7">
    <source>
        <dbReference type="EMBL" id="PSC04294.1"/>
    </source>
</evidence>
<dbReference type="InterPro" id="IPR011701">
    <property type="entry name" value="MFS"/>
</dbReference>
<keyword evidence="2 5" id="KW-0812">Transmembrane</keyword>
<dbReference type="GO" id="GO:0022857">
    <property type="term" value="F:transmembrane transporter activity"/>
    <property type="evidence" value="ECO:0007669"/>
    <property type="project" value="InterPro"/>
</dbReference>
<organism evidence="7 8">
    <name type="scientific">Alsobacter soli</name>
    <dbReference type="NCBI Taxonomy" id="2109933"/>
    <lineage>
        <taxon>Bacteria</taxon>
        <taxon>Pseudomonadati</taxon>
        <taxon>Pseudomonadota</taxon>
        <taxon>Alphaproteobacteria</taxon>
        <taxon>Hyphomicrobiales</taxon>
        <taxon>Alsobacteraceae</taxon>
        <taxon>Alsobacter</taxon>
    </lineage>
</organism>
<protein>
    <submittedName>
        <fullName evidence="7">MFS transporter</fullName>
    </submittedName>
</protein>
<dbReference type="PROSITE" id="PS00216">
    <property type="entry name" value="SUGAR_TRANSPORT_1"/>
    <property type="match status" value="2"/>
</dbReference>
<comment type="subcellular location">
    <subcellularLocation>
        <location evidence="1">Membrane</location>
        <topology evidence="1">Multi-pass membrane protein</topology>
    </subcellularLocation>
</comment>
<dbReference type="GO" id="GO:0016020">
    <property type="term" value="C:membrane"/>
    <property type="evidence" value="ECO:0007669"/>
    <property type="project" value="UniProtKB-SubCell"/>
</dbReference>
<feature type="transmembrane region" description="Helical" evidence="5">
    <location>
        <begin position="218"/>
        <end position="239"/>
    </location>
</feature>
<dbReference type="PANTHER" id="PTHR23518:SF2">
    <property type="entry name" value="MAJOR FACILITATOR SUPERFAMILY TRANSPORTER"/>
    <property type="match status" value="1"/>
</dbReference>
<dbReference type="InterPro" id="IPR020846">
    <property type="entry name" value="MFS_dom"/>
</dbReference>
<dbReference type="EMBL" id="PVZS01000015">
    <property type="protein sequence ID" value="PSC04294.1"/>
    <property type="molecule type" value="Genomic_DNA"/>
</dbReference>
<dbReference type="SUPFAM" id="SSF103473">
    <property type="entry name" value="MFS general substrate transporter"/>
    <property type="match status" value="1"/>
</dbReference>
<name>A0A2T1HRK8_9HYPH</name>
<reference evidence="8" key="1">
    <citation type="submission" date="2018-03" db="EMBL/GenBank/DDBJ databases">
        <authorList>
            <person name="Sun L."/>
            <person name="Liu H."/>
            <person name="Chen W."/>
            <person name="Huang K."/>
            <person name="Liu W."/>
            <person name="Gao X."/>
        </authorList>
    </citation>
    <scope>NUCLEOTIDE SEQUENCE [LARGE SCALE GENOMIC DNA]</scope>
    <source>
        <strain evidence="8">SH9</strain>
    </source>
</reference>
<feature type="transmembrane region" description="Helical" evidence="5">
    <location>
        <begin position="311"/>
        <end position="335"/>
    </location>
</feature>
<keyword evidence="8" id="KW-1185">Reference proteome</keyword>
<evidence type="ECO:0000259" key="6">
    <source>
        <dbReference type="PROSITE" id="PS50850"/>
    </source>
</evidence>
<dbReference type="Pfam" id="PF07690">
    <property type="entry name" value="MFS_1"/>
    <property type="match status" value="2"/>
</dbReference>
<feature type="transmembrane region" description="Helical" evidence="5">
    <location>
        <begin position="251"/>
        <end position="271"/>
    </location>
</feature>
<evidence type="ECO:0000256" key="4">
    <source>
        <dbReference type="ARBA" id="ARBA00023136"/>
    </source>
</evidence>
<comment type="caution">
    <text evidence="7">The sequence shown here is derived from an EMBL/GenBank/DDBJ whole genome shotgun (WGS) entry which is preliminary data.</text>
</comment>
<feature type="transmembrane region" description="Helical" evidence="5">
    <location>
        <begin position="347"/>
        <end position="369"/>
    </location>
</feature>